<name>A0A2P2QXX7_RHIMU</name>
<dbReference type="AlphaFoldDB" id="A0A2P2QXX7"/>
<sequence>MYLFIFVVRETWSVATLQYA</sequence>
<organism evidence="1">
    <name type="scientific">Rhizophora mucronata</name>
    <name type="common">Asiatic mangrove</name>
    <dbReference type="NCBI Taxonomy" id="61149"/>
    <lineage>
        <taxon>Eukaryota</taxon>
        <taxon>Viridiplantae</taxon>
        <taxon>Streptophyta</taxon>
        <taxon>Embryophyta</taxon>
        <taxon>Tracheophyta</taxon>
        <taxon>Spermatophyta</taxon>
        <taxon>Magnoliopsida</taxon>
        <taxon>eudicotyledons</taxon>
        <taxon>Gunneridae</taxon>
        <taxon>Pentapetalae</taxon>
        <taxon>rosids</taxon>
        <taxon>fabids</taxon>
        <taxon>Malpighiales</taxon>
        <taxon>Rhizophoraceae</taxon>
        <taxon>Rhizophora</taxon>
    </lineage>
</organism>
<protein>
    <submittedName>
        <fullName evidence="1">Uncharacterized protein</fullName>
    </submittedName>
</protein>
<dbReference type="EMBL" id="GGEC01091323">
    <property type="protein sequence ID" value="MBX71807.1"/>
    <property type="molecule type" value="Transcribed_RNA"/>
</dbReference>
<evidence type="ECO:0000313" key="1">
    <source>
        <dbReference type="EMBL" id="MBX71807.1"/>
    </source>
</evidence>
<proteinExistence type="predicted"/>
<accession>A0A2P2QXX7</accession>
<reference evidence="1" key="1">
    <citation type="submission" date="2018-02" db="EMBL/GenBank/DDBJ databases">
        <title>Rhizophora mucronata_Transcriptome.</title>
        <authorList>
            <person name="Meera S.P."/>
            <person name="Sreeshan A."/>
            <person name="Augustine A."/>
        </authorList>
    </citation>
    <scope>NUCLEOTIDE SEQUENCE</scope>
    <source>
        <tissue evidence="1">Leaf</tissue>
    </source>
</reference>